<dbReference type="InterPro" id="IPR023187">
    <property type="entry name" value="Tscrpt_reg_MarR-type_CS"/>
</dbReference>
<comment type="caution">
    <text evidence="5">The sequence shown here is derived from an EMBL/GenBank/DDBJ whole genome shotgun (WGS) entry which is preliminary data.</text>
</comment>
<dbReference type="PANTHER" id="PTHR33164:SF94">
    <property type="entry name" value="TRANSCRIPTIONAL REGULATORY PROTEIN-RELATED"/>
    <property type="match status" value="1"/>
</dbReference>
<dbReference type="SUPFAM" id="SSF46785">
    <property type="entry name" value="Winged helix' DNA-binding domain"/>
    <property type="match status" value="1"/>
</dbReference>
<keyword evidence="2" id="KW-0238">DNA-binding</keyword>
<dbReference type="RefSeq" id="WP_043663537.1">
    <property type="nucleotide sequence ID" value="NZ_BDCI01000004.1"/>
</dbReference>
<dbReference type="InterPro" id="IPR036390">
    <property type="entry name" value="WH_DNA-bd_sf"/>
</dbReference>
<keyword evidence="6" id="KW-1185">Reference proteome</keyword>
<dbReference type="EMBL" id="JNFP01000001">
    <property type="protein sequence ID" value="KIA66825.1"/>
    <property type="molecule type" value="Genomic_DNA"/>
</dbReference>
<keyword evidence="1" id="KW-0805">Transcription regulation</keyword>
<evidence type="ECO:0000256" key="2">
    <source>
        <dbReference type="ARBA" id="ARBA00023125"/>
    </source>
</evidence>
<dbReference type="InterPro" id="IPR036388">
    <property type="entry name" value="WH-like_DNA-bd_sf"/>
</dbReference>
<reference evidence="5 6" key="1">
    <citation type="journal article" date="2014" name="Int. J. Syst. Evol. Microbiol.">
        <title>Nocardia vulneris sp. nov., isolated from wounds of human patients in North America.</title>
        <authorList>
            <person name="Lasker B.A."/>
            <person name="Bell M."/>
            <person name="Klenk H.P."/>
            <person name="Sproer C."/>
            <person name="Schumann C."/>
            <person name="Schumann P."/>
            <person name="Brown J.M."/>
        </authorList>
    </citation>
    <scope>NUCLEOTIDE SEQUENCE [LARGE SCALE GENOMIC DNA]</scope>
    <source>
        <strain evidence="5 6">W9851</strain>
    </source>
</reference>
<sequence>MSRRTEESVDEITEALLTASRVLVALSARSIASVDDTITIPQFRTLVILSARGPSNVAALASILGVRPSTATRMVDRLVAAELIDRKPNPHSRRELIVELTARGHEIVAAVTERRRAEIAVVVAELPEADRHGLVHALTAFAAAGGATHGIADIESYQL</sequence>
<protein>
    <submittedName>
        <fullName evidence="5">MarR family transcriptional regulator</fullName>
    </submittedName>
</protein>
<dbReference type="Proteomes" id="UP000031364">
    <property type="component" value="Unassembled WGS sequence"/>
</dbReference>
<gene>
    <name evidence="5" type="ORF">FG87_01605</name>
</gene>
<feature type="domain" description="HTH marR-type" evidence="4">
    <location>
        <begin position="9"/>
        <end position="143"/>
    </location>
</feature>
<evidence type="ECO:0000256" key="3">
    <source>
        <dbReference type="ARBA" id="ARBA00023163"/>
    </source>
</evidence>
<evidence type="ECO:0000256" key="1">
    <source>
        <dbReference type="ARBA" id="ARBA00023015"/>
    </source>
</evidence>
<evidence type="ECO:0000259" key="4">
    <source>
        <dbReference type="PROSITE" id="PS50995"/>
    </source>
</evidence>
<dbReference type="Gene3D" id="1.10.10.10">
    <property type="entry name" value="Winged helix-like DNA-binding domain superfamily/Winged helix DNA-binding domain"/>
    <property type="match status" value="1"/>
</dbReference>
<evidence type="ECO:0000313" key="5">
    <source>
        <dbReference type="EMBL" id="KIA66825.1"/>
    </source>
</evidence>
<evidence type="ECO:0000313" key="6">
    <source>
        <dbReference type="Proteomes" id="UP000031364"/>
    </source>
</evidence>
<dbReference type="PROSITE" id="PS50995">
    <property type="entry name" value="HTH_MARR_2"/>
    <property type="match status" value="1"/>
</dbReference>
<dbReference type="SMART" id="SM00347">
    <property type="entry name" value="HTH_MARR"/>
    <property type="match status" value="1"/>
</dbReference>
<name>A0ABR4ZPD8_9NOCA</name>
<dbReference type="PANTHER" id="PTHR33164">
    <property type="entry name" value="TRANSCRIPTIONAL REGULATOR, MARR FAMILY"/>
    <property type="match status" value="1"/>
</dbReference>
<accession>A0ABR4ZPD8</accession>
<dbReference type="InterPro" id="IPR000835">
    <property type="entry name" value="HTH_MarR-typ"/>
</dbReference>
<dbReference type="Pfam" id="PF01047">
    <property type="entry name" value="MarR"/>
    <property type="match status" value="1"/>
</dbReference>
<proteinExistence type="predicted"/>
<organism evidence="5 6">
    <name type="scientific">Nocardia vulneris</name>
    <dbReference type="NCBI Taxonomy" id="1141657"/>
    <lineage>
        <taxon>Bacteria</taxon>
        <taxon>Bacillati</taxon>
        <taxon>Actinomycetota</taxon>
        <taxon>Actinomycetes</taxon>
        <taxon>Mycobacteriales</taxon>
        <taxon>Nocardiaceae</taxon>
        <taxon>Nocardia</taxon>
    </lineage>
</organism>
<keyword evidence="3" id="KW-0804">Transcription</keyword>
<dbReference type="InterPro" id="IPR039422">
    <property type="entry name" value="MarR/SlyA-like"/>
</dbReference>
<dbReference type="PROSITE" id="PS01117">
    <property type="entry name" value="HTH_MARR_1"/>
    <property type="match status" value="1"/>
</dbReference>